<dbReference type="Proteomes" id="UP000054279">
    <property type="component" value="Unassembled WGS sequence"/>
</dbReference>
<evidence type="ECO:0000256" key="1">
    <source>
        <dbReference type="ARBA" id="ARBA00004141"/>
    </source>
</evidence>
<dbReference type="PANTHER" id="PTHR43791:SF22">
    <property type="entry name" value="TRANSPORTER, PUTATIVE (AFU_ORTHOLOGUE AFUA_6G11320)-RELATED"/>
    <property type="match status" value="1"/>
</dbReference>
<evidence type="ECO:0000313" key="7">
    <source>
        <dbReference type="EMBL" id="KIJ30047.1"/>
    </source>
</evidence>
<dbReference type="Gene3D" id="1.20.1250.20">
    <property type="entry name" value="MFS general substrate transporter like domains"/>
    <property type="match status" value="1"/>
</dbReference>
<evidence type="ECO:0000256" key="3">
    <source>
        <dbReference type="ARBA" id="ARBA00022692"/>
    </source>
</evidence>
<reference evidence="7 8" key="1">
    <citation type="submission" date="2014-06" db="EMBL/GenBank/DDBJ databases">
        <title>Evolutionary Origins and Diversification of the Mycorrhizal Mutualists.</title>
        <authorList>
            <consortium name="DOE Joint Genome Institute"/>
            <consortium name="Mycorrhizal Genomics Consortium"/>
            <person name="Kohler A."/>
            <person name="Kuo A."/>
            <person name="Nagy L.G."/>
            <person name="Floudas D."/>
            <person name="Copeland A."/>
            <person name="Barry K.W."/>
            <person name="Cichocki N."/>
            <person name="Veneault-Fourrey C."/>
            <person name="LaButti K."/>
            <person name="Lindquist E.A."/>
            <person name="Lipzen A."/>
            <person name="Lundell T."/>
            <person name="Morin E."/>
            <person name="Murat C."/>
            <person name="Riley R."/>
            <person name="Ohm R."/>
            <person name="Sun H."/>
            <person name="Tunlid A."/>
            <person name="Henrissat B."/>
            <person name="Grigoriev I.V."/>
            <person name="Hibbett D.S."/>
            <person name="Martin F."/>
        </authorList>
    </citation>
    <scope>NUCLEOTIDE SEQUENCE [LARGE SCALE GENOMIC DNA]</scope>
    <source>
        <strain evidence="7 8">SS14</strain>
    </source>
</reference>
<evidence type="ECO:0000256" key="4">
    <source>
        <dbReference type="ARBA" id="ARBA00022989"/>
    </source>
</evidence>
<organism evidence="7 8">
    <name type="scientific">Sphaerobolus stellatus (strain SS14)</name>
    <dbReference type="NCBI Taxonomy" id="990650"/>
    <lineage>
        <taxon>Eukaryota</taxon>
        <taxon>Fungi</taxon>
        <taxon>Dikarya</taxon>
        <taxon>Basidiomycota</taxon>
        <taxon>Agaricomycotina</taxon>
        <taxon>Agaricomycetes</taxon>
        <taxon>Phallomycetidae</taxon>
        <taxon>Geastrales</taxon>
        <taxon>Sphaerobolaceae</taxon>
        <taxon>Sphaerobolus</taxon>
    </lineage>
</organism>
<keyword evidence="3 6" id="KW-0812">Transmembrane</keyword>
<evidence type="ECO:0000256" key="5">
    <source>
        <dbReference type="ARBA" id="ARBA00023136"/>
    </source>
</evidence>
<evidence type="ECO:0008006" key="9">
    <source>
        <dbReference type="Google" id="ProtNLM"/>
    </source>
</evidence>
<evidence type="ECO:0000256" key="2">
    <source>
        <dbReference type="ARBA" id="ARBA00022448"/>
    </source>
</evidence>
<dbReference type="HOGENOM" id="CLU_2352404_0_0_1"/>
<dbReference type="GO" id="GO:0022857">
    <property type="term" value="F:transmembrane transporter activity"/>
    <property type="evidence" value="ECO:0007669"/>
    <property type="project" value="TreeGrafter"/>
</dbReference>
<dbReference type="SUPFAM" id="SSF103473">
    <property type="entry name" value="MFS general substrate transporter"/>
    <property type="match status" value="1"/>
</dbReference>
<evidence type="ECO:0000256" key="6">
    <source>
        <dbReference type="SAM" id="Phobius"/>
    </source>
</evidence>
<keyword evidence="2" id="KW-0813">Transport</keyword>
<feature type="non-terminal residue" evidence="7">
    <location>
        <position position="97"/>
    </location>
</feature>
<keyword evidence="4 6" id="KW-1133">Transmembrane helix</keyword>
<dbReference type="EMBL" id="KN837270">
    <property type="protein sequence ID" value="KIJ30047.1"/>
    <property type="molecule type" value="Genomic_DNA"/>
</dbReference>
<keyword evidence="8" id="KW-1185">Reference proteome</keyword>
<protein>
    <recommendedName>
        <fullName evidence="9">Major facilitator superfamily (MFS) profile domain-containing protein</fullName>
    </recommendedName>
</protein>
<feature type="transmembrane region" description="Helical" evidence="6">
    <location>
        <begin position="72"/>
        <end position="96"/>
    </location>
</feature>
<feature type="non-terminal residue" evidence="7">
    <location>
        <position position="1"/>
    </location>
</feature>
<accession>A0A0C9UMK0</accession>
<dbReference type="GO" id="GO:0016020">
    <property type="term" value="C:membrane"/>
    <property type="evidence" value="ECO:0007669"/>
    <property type="project" value="UniProtKB-SubCell"/>
</dbReference>
<feature type="transmembrane region" description="Helical" evidence="6">
    <location>
        <begin position="37"/>
        <end position="60"/>
    </location>
</feature>
<gene>
    <name evidence="7" type="ORF">M422DRAFT_115035</name>
</gene>
<keyword evidence="5 6" id="KW-0472">Membrane</keyword>
<name>A0A0C9UMK0_SPHS4</name>
<dbReference type="AlphaFoldDB" id="A0A0C9UMK0"/>
<dbReference type="InterPro" id="IPR036259">
    <property type="entry name" value="MFS_trans_sf"/>
</dbReference>
<sequence>SHIIIKKTSPTVWLPTLTIVWGITSACQGLVTDKAGFYAVRFFLGAIEAGLFPGVIYVFSMYYTCTQQSIHVGFFISGAVLVGAFGGILTYVLGLIN</sequence>
<proteinExistence type="predicted"/>
<evidence type="ECO:0000313" key="8">
    <source>
        <dbReference type="Proteomes" id="UP000054279"/>
    </source>
</evidence>
<dbReference type="OrthoDB" id="2962993at2759"/>
<comment type="subcellular location">
    <subcellularLocation>
        <location evidence="1">Membrane</location>
        <topology evidence="1">Multi-pass membrane protein</topology>
    </subcellularLocation>
</comment>
<feature type="transmembrane region" description="Helical" evidence="6">
    <location>
        <begin position="12"/>
        <end position="31"/>
    </location>
</feature>
<dbReference type="PANTHER" id="PTHR43791">
    <property type="entry name" value="PERMEASE-RELATED"/>
    <property type="match status" value="1"/>
</dbReference>